<evidence type="ECO:0000313" key="2">
    <source>
        <dbReference type="Proteomes" id="UP000240912"/>
    </source>
</evidence>
<dbReference type="AlphaFoldDB" id="A0A2T3HJB9"/>
<protein>
    <submittedName>
        <fullName evidence="1">Uncharacterized protein</fullName>
    </submittedName>
</protein>
<proteinExistence type="predicted"/>
<evidence type="ECO:0000313" key="1">
    <source>
        <dbReference type="EMBL" id="PST82546.1"/>
    </source>
</evidence>
<dbReference type="InterPro" id="IPR021457">
    <property type="entry name" value="DUF3108"/>
</dbReference>
<dbReference type="Pfam" id="PF11306">
    <property type="entry name" value="DUF3108"/>
    <property type="match status" value="1"/>
</dbReference>
<gene>
    <name evidence="1" type="ORF">C7T94_07695</name>
</gene>
<dbReference type="RefSeq" id="WP_107214805.1">
    <property type="nucleotide sequence ID" value="NZ_KZ686269.1"/>
</dbReference>
<reference evidence="1 2" key="1">
    <citation type="submission" date="2018-03" db="EMBL/GenBank/DDBJ databases">
        <authorList>
            <person name="Keele B.F."/>
        </authorList>
    </citation>
    <scope>NUCLEOTIDE SEQUENCE [LARGE SCALE GENOMIC DNA]</scope>
    <source>
        <strain evidence="1 2">YL28-9</strain>
    </source>
</reference>
<sequence>MEPLLIKPGSGVLDGTRIPAYQNTWSMTAAWPDGRVTPRGMWYDEVSINSQGDIEILKREQRILYSNGQETLQVETVNRNTMQHLSLQIGNRGEALHTDLHYESNWVRGKKMYVIGGGAPLERLSGNFSIELEEPFFDWHLWGLLVAACPLELGFSGRFLAHESYSYLPGDFRWVTLRVAGTETIDCGSWGEQVCFVVSVAAEVPWKLWIAVRTDVARVQQICISYIDGSELWWRPELQQRS</sequence>
<organism evidence="1 2">
    <name type="scientific">Pedobacter yulinensis</name>
    <dbReference type="NCBI Taxonomy" id="2126353"/>
    <lineage>
        <taxon>Bacteria</taxon>
        <taxon>Pseudomonadati</taxon>
        <taxon>Bacteroidota</taxon>
        <taxon>Sphingobacteriia</taxon>
        <taxon>Sphingobacteriales</taxon>
        <taxon>Sphingobacteriaceae</taxon>
        <taxon>Pedobacter</taxon>
    </lineage>
</organism>
<dbReference type="OrthoDB" id="9829201at2"/>
<keyword evidence="2" id="KW-1185">Reference proteome</keyword>
<accession>A0A2T3HJB9</accession>
<comment type="caution">
    <text evidence="1">The sequence shown here is derived from an EMBL/GenBank/DDBJ whole genome shotgun (WGS) entry which is preliminary data.</text>
</comment>
<dbReference type="Proteomes" id="UP000240912">
    <property type="component" value="Unassembled WGS sequence"/>
</dbReference>
<name>A0A2T3HJB9_9SPHI</name>
<dbReference type="EMBL" id="PYLS01000005">
    <property type="protein sequence ID" value="PST82546.1"/>
    <property type="molecule type" value="Genomic_DNA"/>
</dbReference>